<evidence type="ECO:0000256" key="5">
    <source>
        <dbReference type="RuleBase" id="RU003887"/>
    </source>
</evidence>
<dbReference type="PANTHER" id="PTHR47683:SF3">
    <property type="entry name" value="RIBOSOMAL LARGE SUBUNIT PSEUDOURIDINE SYNTHASE B"/>
    <property type="match status" value="1"/>
</dbReference>
<dbReference type="Proteomes" id="UP001304683">
    <property type="component" value="Chromosome"/>
</dbReference>
<dbReference type="InterPro" id="IPR006145">
    <property type="entry name" value="PsdUridine_synth_RsuA/RluA"/>
</dbReference>
<dbReference type="EC" id="5.4.99.-" evidence="5"/>
<dbReference type="InterPro" id="IPR050343">
    <property type="entry name" value="RsuA_PseudoU_synthase"/>
</dbReference>
<organism evidence="8 9">
    <name type="scientific">Thermaerobacter composti</name>
    <dbReference type="NCBI Taxonomy" id="554949"/>
    <lineage>
        <taxon>Bacteria</taxon>
        <taxon>Bacillati</taxon>
        <taxon>Bacillota</taxon>
        <taxon>Clostridia</taxon>
        <taxon>Eubacteriales</taxon>
        <taxon>Clostridiales Family XVII. Incertae Sedis</taxon>
        <taxon>Thermaerobacter</taxon>
    </lineage>
</organism>
<reference evidence="8 9" key="1">
    <citation type="submission" date="2023-08" db="EMBL/GenBank/DDBJ databases">
        <title>Genome sequence of Thermaerobacter compostii strain Ins1, a spore-forming filamentous bacterium isolated from a deep geothermal reservoir.</title>
        <authorList>
            <person name="Bregnard D."/>
            <person name="Gonzalez D."/>
            <person name="Junier P."/>
        </authorList>
    </citation>
    <scope>NUCLEOTIDE SEQUENCE [LARGE SCALE GENOMIC DNA]</scope>
    <source>
        <strain evidence="8 9">Ins1</strain>
    </source>
</reference>
<evidence type="ECO:0000256" key="6">
    <source>
        <dbReference type="SAM" id="MobiDB-lite"/>
    </source>
</evidence>
<evidence type="ECO:0000256" key="3">
    <source>
        <dbReference type="ARBA" id="ARBA00023235"/>
    </source>
</evidence>
<protein>
    <recommendedName>
        <fullName evidence="5">Pseudouridine synthase</fullName>
        <ecNumber evidence="5">5.4.99.-</ecNumber>
    </recommendedName>
</protein>
<sequence>MPAERLQKLLSRAGIASRRRAEAWIAAGRVTVNGRPAVLGTRADPERDVIAIDGRPLGDLPRRLARKRYVLFHKPRGMVTTLRDPQGRPSVGDFCRRVGLAGLHPVGRLDVDSEGLLLLTDDGELTFALTHPRHEVDKVYHVLVRGPLEARRLRRLRDGVLLDDGPARARAARILRRRPGGGWVEVVLREGRKRQVRRMCRAVGWDVVRLVRVAVGPLRLGRLAPGRWRPLTRAEVRALREAAGLSADGDEPAPAPRGGRDEGGVGDHGIGR</sequence>
<dbReference type="SUPFAM" id="SSF55120">
    <property type="entry name" value="Pseudouridine synthase"/>
    <property type="match status" value="1"/>
</dbReference>
<dbReference type="SMART" id="SM00363">
    <property type="entry name" value="S4"/>
    <property type="match status" value="1"/>
</dbReference>
<evidence type="ECO:0000256" key="4">
    <source>
        <dbReference type="PROSITE-ProRule" id="PRU00182"/>
    </source>
</evidence>
<dbReference type="PANTHER" id="PTHR47683">
    <property type="entry name" value="PSEUDOURIDINE SYNTHASE FAMILY PROTEIN-RELATED"/>
    <property type="match status" value="1"/>
</dbReference>
<dbReference type="Gene3D" id="3.30.70.580">
    <property type="entry name" value="Pseudouridine synthase I, catalytic domain, N-terminal subdomain"/>
    <property type="match status" value="1"/>
</dbReference>
<dbReference type="Gene3D" id="3.30.70.1560">
    <property type="entry name" value="Alpha-L RNA-binding motif"/>
    <property type="match status" value="1"/>
</dbReference>
<feature type="compositionally biased region" description="Basic and acidic residues" evidence="6">
    <location>
        <begin position="258"/>
        <end position="272"/>
    </location>
</feature>
<dbReference type="InterPro" id="IPR036986">
    <property type="entry name" value="S4_RNA-bd_sf"/>
</dbReference>
<dbReference type="EMBL" id="CP132508">
    <property type="protein sequence ID" value="WPD20098.1"/>
    <property type="molecule type" value="Genomic_DNA"/>
</dbReference>
<dbReference type="CDD" id="cd00165">
    <property type="entry name" value="S4"/>
    <property type="match status" value="1"/>
</dbReference>
<dbReference type="Pfam" id="PF00849">
    <property type="entry name" value="PseudoU_synth_2"/>
    <property type="match status" value="1"/>
</dbReference>
<keyword evidence="9" id="KW-1185">Reference proteome</keyword>
<evidence type="ECO:0000256" key="2">
    <source>
        <dbReference type="ARBA" id="ARBA00022884"/>
    </source>
</evidence>
<dbReference type="GO" id="GO:0016853">
    <property type="term" value="F:isomerase activity"/>
    <property type="evidence" value="ECO:0007669"/>
    <property type="project" value="UniProtKB-KW"/>
</dbReference>
<feature type="domain" description="RNA-binding S4" evidence="7">
    <location>
        <begin position="4"/>
        <end position="61"/>
    </location>
</feature>
<accession>A0ABZ0QRI5</accession>
<name>A0ABZ0QRI5_9FIRM</name>
<dbReference type="InterPro" id="IPR020103">
    <property type="entry name" value="PsdUridine_synth_cat_dom_sf"/>
</dbReference>
<dbReference type="RefSeq" id="WP_135225429.1">
    <property type="nucleotide sequence ID" value="NZ_CP132508.1"/>
</dbReference>
<evidence type="ECO:0000313" key="9">
    <source>
        <dbReference type="Proteomes" id="UP001304683"/>
    </source>
</evidence>
<gene>
    <name evidence="8" type="ORF">Q5761_05545</name>
</gene>
<comment type="similarity">
    <text evidence="1 5">Belongs to the pseudouridine synthase RsuA family.</text>
</comment>
<proteinExistence type="inferred from homology"/>
<dbReference type="InterPro" id="IPR020094">
    <property type="entry name" value="TruA/RsuA/RluB/E/F_N"/>
</dbReference>
<keyword evidence="3 5" id="KW-0413">Isomerase</keyword>
<dbReference type="NCBIfam" id="TIGR00093">
    <property type="entry name" value="pseudouridine synthase"/>
    <property type="match status" value="1"/>
</dbReference>
<dbReference type="Gene3D" id="3.10.290.10">
    <property type="entry name" value="RNA-binding S4 domain"/>
    <property type="match status" value="1"/>
</dbReference>
<dbReference type="PROSITE" id="PS50889">
    <property type="entry name" value="S4"/>
    <property type="match status" value="1"/>
</dbReference>
<evidence type="ECO:0000256" key="1">
    <source>
        <dbReference type="ARBA" id="ARBA00008348"/>
    </source>
</evidence>
<dbReference type="InterPro" id="IPR042092">
    <property type="entry name" value="PsdUridine_s_RsuA/RluB/E/F_cat"/>
</dbReference>
<keyword evidence="2 4" id="KW-0694">RNA-binding</keyword>
<evidence type="ECO:0000313" key="8">
    <source>
        <dbReference type="EMBL" id="WPD20098.1"/>
    </source>
</evidence>
<dbReference type="InterPro" id="IPR002942">
    <property type="entry name" value="S4_RNA-bd"/>
</dbReference>
<dbReference type="Pfam" id="PF01479">
    <property type="entry name" value="S4"/>
    <property type="match status" value="1"/>
</dbReference>
<dbReference type="InterPro" id="IPR000748">
    <property type="entry name" value="PsdUridine_synth_RsuA/RluB/E/F"/>
</dbReference>
<evidence type="ECO:0000259" key="7">
    <source>
        <dbReference type="SMART" id="SM00363"/>
    </source>
</evidence>
<dbReference type="InterPro" id="IPR018496">
    <property type="entry name" value="PsdUridine_synth_RsuA/RluB_CS"/>
</dbReference>
<dbReference type="CDD" id="cd02870">
    <property type="entry name" value="PseudoU_synth_RsuA_like"/>
    <property type="match status" value="1"/>
</dbReference>
<feature type="region of interest" description="Disordered" evidence="6">
    <location>
        <begin position="242"/>
        <end position="272"/>
    </location>
</feature>
<dbReference type="PROSITE" id="PS01149">
    <property type="entry name" value="PSI_RSU"/>
    <property type="match status" value="1"/>
</dbReference>
<dbReference type="SUPFAM" id="SSF55174">
    <property type="entry name" value="Alpha-L RNA-binding motif"/>
    <property type="match status" value="1"/>
</dbReference>